<comment type="caution">
    <text evidence="2">The sequence shown here is derived from an EMBL/GenBank/DDBJ whole genome shotgun (WGS) entry which is preliminary data.</text>
</comment>
<dbReference type="Pfam" id="PF04149">
    <property type="entry name" value="DUF397"/>
    <property type="match status" value="1"/>
</dbReference>
<evidence type="ECO:0000259" key="1">
    <source>
        <dbReference type="Pfam" id="PF04149"/>
    </source>
</evidence>
<proteinExistence type="predicted"/>
<dbReference type="RefSeq" id="WP_246121361.1">
    <property type="nucleotide sequence ID" value="NZ_VFOZ01000001.1"/>
</dbReference>
<sequence length="62" mass="7178">MSEAADEGRSERLIAVRDSKDPEGPKLFFTVSAWRDFLDRIKAGKHELPEEMRGELDERFVL</sequence>
<reference evidence="2 3" key="1">
    <citation type="submission" date="2019-06" db="EMBL/GenBank/DDBJ databases">
        <title>Sequencing the genomes of 1000 actinobacteria strains.</title>
        <authorList>
            <person name="Klenk H.-P."/>
        </authorList>
    </citation>
    <scope>NUCLEOTIDE SEQUENCE [LARGE SCALE GENOMIC DNA]</scope>
    <source>
        <strain evidence="2 3">DSM 102200</strain>
    </source>
</reference>
<evidence type="ECO:0000313" key="3">
    <source>
        <dbReference type="Proteomes" id="UP000316096"/>
    </source>
</evidence>
<organism evidence="2 3">
    <name type="scientific">Actinoallomurus bryophytorum</name>
    <dbReference type="NCBI Taxonomy" id="1490222"/>
    <lineage>
        <taxon>Bacteria</taxon>
        <taxon>Bacillati</taxon>
        <taxon>Actinomycetota</taxon>
        <taxon>Actinomycetes</taxon>
        <taxon>Streptosporangiales</taxon>
        <taxon>Thermomonosporaceae</taxon>
        <taxon>Actinoallomurus</taxon>
    </lineage>
</organism>
<dbReference type="InterPro" id="IPR007278">
    <property type="entry name" value="DUF397"/>
</dbReference>
<dbReference type="EMBL" id="VFOZ01000001">
    <property type="protein sequence ID" value="TQL95561.1"/>
    <property type="molecule type" value="Genomic_DNA"/>
</dbReference>
<feature type="domain" description="DUF397" evidence="1">
    <location>
        <begin position="9"/>
        <end position="42"/>
    </location>
</feature>
<gene>
    <name evidence="2" type="ORF">FB559_1065</name>
</gene>
<dbReference type="Proteomes" id="UP000316096">
    <property type="component" value="Unassembled WGS sequence"/>
</dbReference>
<protein>
    <submittedName>
        <fullName evidence="2">Uncharacterized protein DUF397</fullName>
    </submittedName>
</protein>
<evidence type="ECO:0000313" key="2">
    <source>
        <dbReference type="EMBL" id="TQL95561.1"/>
    </source>
</evidence>
<accession>A0A543CEP7</accession>
<keyword evidence="3" id="KW-1185">Reference proteome</keyword>
<name>A0A543CEP7_9ACTN</name>
<dbReference type="AlphaFoldDB" id="A0A543CEP7"/>